<organism evidence="7 8">
    <name type="scientific">Pseudomarimonas salicorniae</name>
    <dbReference type="NCBI Taxonomy" id="2933270"/>
    <lineage>
        <taxon>Bacteria</taxon>
        <taxon>Pseudomonadati</taxon>
        <taxon>Pseudomonadota</taxon>
        <taxon>Gammaproteobacteria</taxon>
        <taxon>Lysobacterales</taxon>
        <taxon>Lysobacteraceae</taxon>
        <taxon>Pseudomarimonas</taxon>
    </lineage>
</organism>
<feature type="transmembrane region" description="Helical" evidence="6">
    <location>
        <begin position="21"/>
        <end position="43"/>
    </location>
</feature>
<dbReference type="Proteomes" id="UP001431449">
    <property type="component" value="Unassembled WGS sequence"/>
</dbReference>
<dbReference type="PANTHER" id="PTHR30168">
    <property type="entry name" value="PUTATIVE MEMBRANE PROTEIN YPFJ"/>
    <property type="match status" value="1"/>
</dbReference>
<name>A0ABT0GN24_9GAMM</name>
<evidence type="ECO:0000256" key="1">
    <source>
        <dbReference type="ARBA" id="ARBA00004167"/>
    </source>
</evidence>
<evidence type="ECO:0000313" key="8">
    <source>
        <dbReference type="Proteomes" id="UP001431449"/>
    </source>
</evidence>
<dbReference type="RefSeq" id="WP_248211311.1">
    <property type="nucleotide sequence ID" value="NZ_JALNMH010000017.1"/>
</dbReference>
<reference evidence="7" key="1">
    <citation type="submission" date="2022-04" db="EMBL/GenBank/DDBJ databases">
        <title>Lysobacter sp. CAU 1642 isolated from sea sand.</title>
        <authorList>
            <person name="Kim W."/>
        </authorList>
    </citation>
    <scope>NUCLEOTIDE SEQUENCE</scope>
    <source>
        <strain evidence="7">CAU 1642</strain>
    </source>
</reference>
<keyword evidence="8" id="KW-1185">Reference proteome</keyword>
<comment type="caution">
    <text evidence="7">The sequence shown here is derived from an EMBL/GenBank/DDBJ whole genome shotgun (WGS) entry which is preliminary data.</text>
</comment>
<keyword evidence="2 6" id="KW-0812">Transmembrane</keyword>
<evidence type="ECO:0000313" key="7">
    <source>
        <dbReference type="EMBL" id="MCK7595395.1"/>
    </source>
</evidence>
<evidence type="ECO:0000256" key="4">
    <source>
        <dbReference type="ARBA" id="ARBA00023136"/>
    </source>
</evidence>
<keyword evidence="3 6" id="KW-1133">Transmembrane helix</keyword>
<evidence type="ECO:0000256" key="2">
    <source>
        <dbReference type="ARBA" id="ARBA00022692"/>
    </source>
</evidence>
<sequence>MKWRSARRSSNVDDRRGRGGGVRAAGGLGLGGIAIVVVVGLLMGKDPIEILGLLGEAQRSTPPGTSTPGATPANDATLQFVESILGETEDVWTAEFARRGARYEPPTLVLFTGRVSSACGSASAAVGPFYCPADRDVYLDTSFFDAMERRLGGGGDFAEAYVIAHEVGHHIQTLTGISQRVNEARRRGENVEGEGGLLVRQELQADCYAGVWAHSAQARHAWMEAGDLEEAMNTASAIGDDRLQRQSQGTVVPDSFTHGTSAQRVRWFRIGFESGQAERCDTFAAAQL</sequence>
<accession>A0ABT0GN24</accession>
<proteinExistence type="predicted"/>
<keyword evidence="4 6" id="KW-0472">Membrane</keyword>
<protein>
    <submittedName>
        <fullName evidence="7">Neutral zinc metallopeptidase</fullName>
    </submittedName>
</protein>
<dbReference type="PANTHER" id="PTHR30168:SF0">
    <property type="entry name" value="INNER MEMBRANE PROTEIN"/>
    <property type="match status" value="1"/>
</dbReference>
<comment type="subcellular location">
    <subcellularLocation>
        <location evidence="1">Membrane</location>
        <topology evidence="1">Single-pass membrane protein</topology>
    </subcellularLocation>
</comment>
<evidence type="ECO:0000256" key="6">
    <source>
        <dbReference type="SAM" id="Phobius"/>
    </source>
</evidence>
<evidence type="ECO:0000256" key="3">
    <source>
        <dbReference type="ARBA" id="ARBA00022989"/>
    </source>
</evidence>
<dbReference type="Pfam" id="PF04228">
    <property type="entry name" value="Zn_peptidase"/>
    <property type="match status" value="1"/>
</dbReference>
<dbReference type="EMBL" id="JALNMH010000017">
    <property type="protein sequence ID" value="MCK7595395.1"/>
    <property type="molecule type" value="Genomic_DNA"/>
</dbReference>
<dbReference type="InterPro" id="IPR007343">
    <property type="entry name" value="Uncharacterised_pept_Zn_put"/>
</dbReference>
<evidence type="ECO:0000256" key="5">
    <source>
        <dbReference type="SAM" id="MobiDB-lite"/>
    </source>
</evidence>
<feature type="region of interest" description="Disordered" evidence="5">
    <location>
        <begin position="1"/>
        <end position="21"/>
    </location>
</feature>
<gene>
    <name evidence="7" type="ORF">M0G41_17175</name>
</gene>